<evidence type="ECO:0000256" key="2">
    <source>
        <dbReference type="PROSITE-ProRule" id="PRU00335"/>
    </source>
</evidence>
<dbReference type="GO" id="GO:0045892">
    <property type="term" value="P:negative regulation of DNA-templated transcription"/>
    <property type="evidence" value="ECO:0007669"/>
    <property type="project" value="InterPro"/>
</dbReference>
<protein>
    <submittedName>
        <fullName evidence="4">DUF1956 domain-containing protein</fullName>
    </submittedName>
</protein>
<dbReference type="PANTHER" id="PTHR30055">
    <property type="entry name" value="HTH-TYPE TRANSCRIPTIONAL REGULATOR RUTR"/>
    <property type="match status" value="1"/>
</dbReference>
<dbReference type="InterPro" id="IPR013573">
    <property type="entry name" value="Tscrpt_reg_YcdC_C"/>
</dbReference>
<dbReference type="InterPro" id="IPR036271">
    <property type="entry name" value="Tet_transcr_reg_TetR-rel_C_sf"/>
</dbReference>
<feature type="DNA-binding region" description="H-T-H motif" evidence="2">
    <location>
        <begin position="38"/>
        <end position="57"/>
    </location>
</feature>
<evidence type="ECO:0000313" key="5">
    <source>
        <dbReference type="Proteomes" id="UP000256478"/>
    </source>
</evidence>
<dbReference type="OrthoDB" id="6860332at2"/>
<reference evidence="4 5" key="1">
    <citation type="submission" date="2018-08" db="EMBL/GenBank/DDBJ databases">
        <title>Thalassotalea euphylliae genome.</title>
        <authorList>
            <person name="Summers S."/>
            <person name="Rice S.A."/>
            <person name="Freckelton M.L."/>
            <person name="Nedved B.T."/>
            <person name="Hadfield M.G."/>
        </authorList>
    </citation>
    <scope>NUCLEOTIDE SEQUENCE [LARGE SCALE GENOMIC DNA]</scope>
    <source>
        <strain evidence="4 5">H1</strain>
    </source>
</reference>
<dbReference type="InterPro" id="IPR050109">
    <property type="entry name" value="HTH-type_TetR-like_transc_reg"/>
</dbReference>
<evidence type="ECO:0000256" key="1">
    <source>
        <dbReference type="ARBA" id="ARBA00023125"/>
    </source>
</evidence>
<feature type="domain" description="HTH tetR-type" evidence="3">
    <location>
        <begin position="15"/>
        <end position="75"/>
    </location>
</feature>
<dbReference type="PRINTS" id="PR00455">
    <property type="entry name" value="HTHTETR"/>
</dbReference>
<keyword evidence="1 2" id="KW-0238">DNA-binding</keyword>
<dbReference type="Pfam" id="PF00440">
    <property type="entry name" value="TetR_N"/>
    <property type="match status" value="1"/>
</dbReference>
<dbReference type="PROSITE" id="PS50977">
    <property type="entry name" value="HTH_TETR_2"/>
    <property type="match status" value="1"/>
</dbReference>
<dbReference type="SUPFAM" id="SSF46689">
    <property type="entry name" value="Homeodomain-like"/>
    <property type="match status" value="1"/>
</dbReference>
<dbReference type="Gene3D" id="1.10.10.60">
    <property type="entry name" value="Homeodomain-like"/>
    <property type="match status" value="1"/>
</dbReference>
<sequence length="216" mass="24435">MTTREKQNKKEVTRQKNQQLILAAAEKLFSQSGYDGASMSMIASEAGVAKANVLYYFKNKDNLYEEVLNGIVETWNIGLDNATVDDDPAEVLYHYIRSKIALSIHQPMQSRLFAAEILRGAPYLQDYMRDKNRPWFRAKCQLLQAWIDAGKMDAVSPVHLLFTIWASTQYYADFQAEVLLLQNKLEYEESDIDDITASVAKIIINGVGLAMPDSAN</sequence>
<dbReference type="GO" id="GO:0000976">
    <property type="term" value="F:transcription cis-regulatory region binding"/>
    <property type="evidence" value="ECO:0007669"/>
    <property type="project" value="TreeGrafter"/>
</dbReference>
<proteinExistence type="predicted"/>
<gene>
    <name evidence="4" type="ORF">DXX93_14400</name>
</gene>
<dbReference type="Gene3D" id="1.10.357.10">
    <property type="entry name" value="Tetracycline Repressor, domain 2"/>
    <property type="match status" value="1"/>
</dbReference>
<dbReference type="Proteomes" id="UP000256478">
    <property type="component" value="Unassembled WGS sequence"/>
</dbReference>
<dbReference type="RefSeq" id="WP_116008701.1">
    <property type="nucleotide sequence ID" value="NZ_QUOU01000001.1"/>
</dbReference>
<accession>A0A3E0TSW1</accession>
<dbReference type="PANTHER" id="PTHR30055:SF196">
    <property type="entry name" value="HTH-TYPE TRANSCRIPTIONAL REGULATOR RUTR"/>
    <property type="match status" value="1"/>
</dbReference>
<dbReference type="Pfam" id="PF08362">
    <property type="entry name" value="TetR_C_3"/>
    <property type="match status" value="1"/>
</dbReference>
<comment type="caution">
    <text evidence="4">The sequence shown here is derived from an EMBL/GenBank/DDBJ whole genome shotgun (WGS) entry which is preliminary data.</text>
</comment>
<organism evidence="4 5">
    <name type="scientific">Thalassotalea euphylliae</name>
    <dbReference type="NCBI Taxonomy" id="1655234"/>
    <lineage>
        <taxon>Bacteria</taxon>
        <taxon>Pseudomonadati</taxon>
        <taxon>Pseudomonadota</taxon>
        <taxon>Gammaproteobacteria</taxon>
        <taxon>Alteromonadales</taxon>
        <taxon>Colwelliaceae</taxon>
        <taxon>Thalassotalea</taxon>
    </lineage>
</organism>
<dbReference type="InterPro" id="IPR009057">
    <property type="entry name" value="Homeodomain-like_sf"/>
</dbReference>
<evidence type="ECO:0000313" key="4">
    <source>
        <dbReference type="EMBL" id="REL27628.1"/>
    </source>
</evidence>
<dbReference type="GO" id="GO:0003700">
    <property type="term" value="F:DNA-binding transcription factor activity"/>
    <property type="evidence" value="ECO:0007669"/>
    <property type="project" value="TreeGrafter"/>
</dbReference>
<evidence type="ECO:0000259" key="3">
    <source>
        <dbReference type="PROSITE" id="PS50977"/>
    </source>
</evidence>
<dbReference type="InterPro" id="IPR001647">
    <property type="entry name" value="HTH_TetR"/>
</dbReference>
<dbReference type="EMBL" id="QUOU01000001">
    <property type="protein sequence ID" value="REL27628.1"/>
    <property type="molecule type" value="Genomic_DNA"/>
</dbReference>
<dbReference type="SUPFAM" id="SSF48498">
    <property type="entry name" value="Tetracyclin repressor-like, C-terminal domain"/>
    <property type="match status" value="1"/>
</dbReference>
<dbReference type="AlphaFoldDB" id="A0A3E0TSW1"/>
<name>A0A3E0TSW1_9GAMM</name>